<proteinExistence type="predicted"/>
<sequence length="281" mass="29919">MSDLLFRGRGADVGGRAPAWLVRSAGAVLGLAIMQLAAVLGVWTAVGVSSFTARLVLMSAGALLATSSRGAWLWLISGLLSTALMLVSYTPLVAPLVVPFVRRDAVTPTSPPADAVVVLSGGVTSEGRVTGAALERLISGFQQARRLGIRVVALSVVGDDADPSVESSERDQRELAQLMAPDLELRFVKNVHSTRDEALAFAAMARTHGWRRVVVVTSPLHSRRACAAVEHAGLPVRCTPAASREYALSRLDRPENRRLAFADVVYESAATLLYALRGWTP</sequence>
<dbReference type="GO" id="GO:0000270">
    <property type="term" value="P:peptidoglycan metabolic process"/>
    <property type="evidence" value="ECO:0007669"/>
    <property type="project" value="TreeGrafter"/>
</dbReference>
<feature type="transmembrane region" description="Helical" evidence="1">
    <location>
        <begin position="20"/>
        <end position="43"/>
    </location>
</feature>
<dbReference type="KEGG" id="ggr:HKW67_00955"/>
<evidence type="ECO:0000256" key="1">
    <source>
        <dbReference type="SAM" id="Phobius"/>
    </source>
</evidence>
<evidence type="ECO:0000259" key="2">
    <source>
        <dbReference type="Pfam" id="PF02698"/>
    </source>
</evidence>
<dbReference type="AlphaFoldDB" id="A0A6M4IPI7"/>
<accession>A0A6M4IPI7</accession>
<dbReference type="Proteomes" id="UP000500938">
    <property type="component" value="Chromosome"/>
</dbReference>
<keyword evidence="1" id="KW-0472">Membrane</keyword>
<dbReference type="Pfam" id="PF02698">
    <property type="entry name" value="DUF218"/>
    <property type="match status" value="1"/>
</dbReference>
<dbReference type="InterPro" id="IPR003848">
    <property type="entry name" value="DUF218"/>
</dbReference>
<feature type="transmembrane region" description="Helical" evidence="1">
    <location>
        <begin position="82"/>
        <end position="101"/>
    </location>
</feature>
<dbReference type="EMBL" id="CP053085">
    <property type="protein sequence ID" value="QJR34181.1"/>
    <property type="molecule type" value="Genomic_DNA"/>
</dbReference>
<dbReference type="PANTHER" id="PTHR30336">
    <property type="entry name" value="INNER MEMBRANE PROTEIN, PROBABLE PERMEASE"/>
    <property type="match status" value="1"/>
</dbReference>
<name>A0A6M4IPI7_9BACT</name>
<dbReference type="GO" id="GO:0043164">
    <property type="term" value="P:Gram-negative-bacterium-type cell wall biogenesis"/>
    <property type="evidence" value="ECO:0007669"/>
    <property type="project" value="TreeGrafter"/>
</dbReference>
<dbReference type="PANTHER" id="PTHR30336:SF4">
    <property type="entry name" value="ENVELOPE BIOGENESIS FACTOR ELYC"/>
    <property type="match status" value="1"/>
</dbReference>
<gene>
    <name evidence="3" type="ORF">HKW67_00955</name>
</gene>
<keyword evidence="4" id="KW-1185">Reference proteome</keyword>
<evidence type="ECO:0000313" key="4">
    <source>
        <dbReference type="Proteomes" id="UP000500938"/>
    </source>
</evidence>
<dbReference type="CDD" id="cd06259">
    <property type="entry name" value="YdcF-like"/>
    <property type="match status" value="1"/>
</dbReference>
<dbReference type="GO" id="GO:0005886">
    <property type="term" value="C:plasma membrane"/>
    <property type="evidence" value="ECO:0007669"/>
    <property type="project" value="TreeGrafter"/>
</dbReference>
<dbReference type="RefSeq" id="WP_171223607.1">
    <property type="nucleotide sequence ID" value="NZ_CP053085.1"/>
</dbReference>
<feature type="domain" description="DUF218" evidence="2">
    <location>
        <begin position="114"/>
        <end position="250"/>
    </location>
</feature>
<organism evidence="3 4">
    <name type="scientific">Gemmatimonas groenlandica</name>
    <dbReference type="NCBI Taxonomy" id="2732249"/>
    <lineage>
        <taxon>Bacteria</taxon>
        <taxon>Pseudomonadati</taxon>
        <taxon>Gemmatimonadota</taxon>
        <taxon>Gemmatimonadia</taxon>
        <taxon>Gemmatimonadales</taxon>
        <taxon>Gemmatimonadaceae</taxon>
        <taxon>Gemmatimonas</taxon>
    </lineage>
</organism>
<protein>
    <submittedName>
        <fullName evidence="3">YdcF family protein</fullName>
    </submittedName>
</protein>
<keyword evidence="1" id="KW-0812">Transmembrane</keyword>
<keyword evidence="1" id="KW-1133">Transmembrane helix</keyword>
<evidence type="ECO:0000313" key="3">
    <source>
        <dbReference type="EMBL" id="QJR34181.1"/>
    </source>
</evidence>
<dbReference type="InterPro" id="IPR051599">
    <property type="entry name" value="Cell_Envelope_Assoc"/>
</dbReference>
<reference evidence="3 4" key="1">
    <citation type="submission" date="2020-05" db="EMBL/GenBank/DDBJ databases">
        <title>Complete genome sequence of Gemmatimonas greenlandica TET16.</title>
        <authorList>
            <person name="Zeng Y."/>
        </authorList>
    </citation>
    <scope>NUCLEOTIDE SEQUENCE [LARGE SCALE GENOMIC DNA]</scope>
    <source>
        <strain evidence="3 4">TET16</strain>
    </source>
</reference>